<dbReference type="Pfam" id="PF25137">
    <property type="entry name" value="ADH_Fe_C"/>
    <property type="match status" value="1"/>
</dbReference>
<sequence length="81" mass="8566">MNALVQIGRALRTKKSDDRDAINAVSELIAEVGIGKRLGDIGATSAHYGAWAQAALEDICLRSNPRTASLEQIVGLYAAAQ</sequence>
<name>A0A376J6D4_ECOLX</name>
<dbReference type="Gene3D" id="1.20.1090.10">
    <property type="entry name" value="Dehydroquinate synthase-like - alpha domain"/>
    <property type="match status" value="1"/>
</dbReference>
<organism evidence="2 3">
    <name type="scientific">Escherichia coli</name>
    <dbReference type="NCBI Taxonomy" id="562"/>
    <lineage>
        <taxon>Bacteria</taxon>
        <taxon>Pseudomonadati</taxon>
        <taxon>Pseudomonadota</taxon>
        <taxon>Gammaproteobacteria</taxon>
        <taxon>Enterobacterales</taxon>
        <taxon>Enterobacteriaceae</taxon>
        <taxon>Escherichia</taxon>
    </lineage>
</organism>
<evidence type="ECO:0000313" key="2">
    <source>
        <dbReference type="EMBL" id="STE54028.1"/>
    </source>
</evidence>
<dbReference type="GO" id="GO:0016491">
    <property type="term" value="F:oxidoreductase activity"/>
    <property type="evidence" value="ECO:0007669"/>
    <property type="project" value="UniProtKB-KW"/>
</dbReference>
<dbReference type="SUPFAM" id="SSF56796">
    <property type="entry name" value="Dehydroquinate synthase-like"/>
    <property type="match status" value="1"/>
</dbReference>
<dbReference type="InterPro" id="IPR056798">
    <property type="entry name" value="ADH_Fe_C"/>
</dbReference>
<dbReference type="AlphaFoldDB" id="A0A376J6D4"/>
<keyword evidence="2" id="KW-0560">Oxidoreductase</keyword>
<dbReference type="EMBL" id="UFZL01000001">
    <property type="protein sequence ID" value="STE54028.1"/>
    <property type="molecule type" value="Genomic_DNA"/>
</dbReference>
<gene>
    <name evidence="2" type="primary">eutG_3</name>
    <name evidence="2" type="ORF">NCTC10764_00689</name>
</gene>
<dbReference type="Proteomes" id="UP000255201">
    <property type="component" value="Unassembled WGS sequence"/>
</dbReference>
<accession>A0A376J6D4</accession>
<evidence type="ECO:0000313" key="3">
    <source>
        <dbReference type="Proteomes" id="UP000255201"/>
    </source>
</evidence>
<dbReference type="EC" id="1.1.-.-" evidence="2"/>
<proteinExistence type="predicted"/>
<feature type="domain" description="Fe-containing alcohol dehydrogenase-like C-terminal" evidence="1">
    <location>
        <begin position="5"/>
        <end position="80"/>
    </location>
</feature>
<protein>
    <submittedName>
        <fullName evidence="2">Alcohol dehydrogenase in ethanolamine utilization</fullName>
        <ecNumber evidence="2">1.1.-.-</ecNumber>
    </submittedName>
</protein>
<reference evidence="2 3" key="1">
    <citation type="submission" date="2018-06" db="EMBL/GenBank/DDBJ databases">
        <authorList>
            <consortium name="Pathogen Informatics"/>
            <person name="Doyle S."/>
        </authorList>
    </citation>
    <scope>NUCLEOTIDE SEQUENCE [LARGE SCALE GENOMIC DNA]</scope>
    <source>
        <strain evidence="2 3">NCTC10764</strain>
    </source>
</reference>
<evidence type="ECO:0000259" key="1">
    <source>
        <dbReference type="Pfam" id="PF25137"/>
    </source>
</evidence>